<dbReference type="OrthoDB" id="45365at2759"/>
<evidence type="ECO:0000313" key="2">
    <source>
        <dbReference type="Proteomes" id="UP000694560"/>
    </source>
</evidence>
<dbReference type="AlphaFoldDB" id="A0A8C5U8V9"/>
<name>A0A8C5U8V9_9PASS</name>
<protein>
    <submittedName>
        <fullName evidence="1">Uncharacterized protein</fullName>
    </submittedName>
</protein>
<organism evidence="1 2">
    <name type="scientific">Malurus cyaneus samueli</name>
    <dbReference type="NCBI Taxonomy" id="2593467"/>
    <lineage>
        <taxon>Eukaryota</taxon>
        <taxon>Metazoa</taxon>
        <taxon>Chordata</taxon>
        <taxon>Craniata</taxon>
        <taxon>Vertebrata</taxon>
        <taxon>Euteleostomi</taxon>
        <taxon>Archelosauria</taxon>
        <taxon>Archosauria</taxon>
        <taxon>Dinosauria</taxon>
        <taxon>Saurischia</taxon>
        <taxon>Theropoda</taxon>
        <taxon>Coelurosauria</taxon>
        <taxon>Aves</taxon>
        <taxon>Neognathae</taxon>
        <taxon>Neoaves</taxon>
        <taxon>Telluraves</taxon>
        <taxon>Australaves</taxon>
        <taxon>Passeriformes</taxon>
        <taxon>Meliphagoidea</taxon>
        <taxon>Maluridae</taxon>
        <taxon>Malurus</taxon>
    </lineage>
</organism>
<dbReference type="Proteomes" id="UP000694560">
    <property type="component" value="Unplaced"/>
</dbReference>
<evidence type="ECO:0000313" key="1">
    <source>
        <dbReference type="Ensembl" id="ENSMCSP00000018496.1"/>
    </source>
</evidence>
<reference evidence="1" key="1">
    <citation type="submission" date="2025-08" db="UniProtKB">
        <authorList>
            <consortium name="Ensembl"/>
        </authorList>
    </citation>
    <scope>IDENTIFICATION</scope>
</reference>
<sequence>MSESRQTHVTLHDIDPRRWSSWCNSAYTAEIVVGEGNTLLPAASCFSSNGVRDACCKFLLSHDLSICPQVRLQHFVEVSKTEKLSEFFSLLIHPVVPVWPSWPGAVPVLAVCRMPSAGPDTSLHPFQAMAG</sequence>
<keyword evidence="2" id="KW-1185">Reference proteome</keyword>
<dbReference type="SUPFAM" id="SSF54695">
    <property type="entry name" value="POZ domain"/>
    <property type="match status" value="1"/>
</dbReference>
<accession>A0A8C5U8V9</accession>
<dbReference type="Ensembl" id="ENSMCST00000018962.1">
    <property type="protein sequence ID" value="ENSMCSP00000018496.1"/>
    <property type="gene ID" value="ENSMCSG00000012992.1"/>
</dbReference>
<proteinExistence type="predicted"/>
<dbReference type="InterPro" id="IPR011333">
    <property type="entry name" value="SKP1/BTB/POZ_sf"/>
</dbReference>
<reference evidence="1" key="2">
    <citation type="submission" date="2025-09" db="UniProtKB">
        <authorList>
            <consortium name="Ensembl"/>
        </authorList>
    </citation>
    <scope>IDENTIFICATION</scope>
</reference>